<dbReference type="EMBL" id="CAJNOJ010001194">
    <property type="protein sequence ID" value="CAF1546037.1"/>
    <property type="molecule type" value="Genomic_DNA"/>
</dbReference>
<accession>A0A815WPY8</accession>
<dbReference type="Proteomes" id="UP000663852">
    <property type="component" value="Unassembled WGS sequence"/>
</dbReference>
<gene>
    <name evidence="2" type="ORF">EDS130_LOCUS45661</name>
    <name evidence="3" type="ORF">XAT740_LOCUS50036</name>
</gene>
<dbReference type="Proteomes" id="UP000663828">
    <property type="component" value="Unassembled WGS sequence"/>
</dbReference>
<name>A0A815WPY8_ADIRI</name>
<proteinExistence type="predicted"/>
<keyword evidence="1" id="KW-0175">Coiled coil</keyword>
<keyword evidence="4" id="KW-1185">Reference proteome</keyword>
<feature type="coiled-coil region" evidence="1">
    <location>
        <begin position="74"/>
        <end position="101"/>
    </location>
</feature>
<evidence type="ECO:0000313" key="2">
    <source>
        <dbReference type="EMBL" id="CAF1546037.1"/>
    </source>
</evidence>
<reference evidence="2" key="1">
    <citation type="submission" date="2021-02" db="EMBL/GenBank/DDBJ databases">
        <authorList>
            <person name="Nowell W R."/>
        </authorList>
    </citation>
    <scope>NUCLEOTIDE SEQUENCE</scope>
</reference>
<dbReference type="EMBL" id="CAJNOR010007564">
    <property type="protein sequence ID" value="CAF1619494.1"/>
    <property type="molecule type" value="Genomic_DNA"/>
</dbReference>
<protein>
    <submittedName>
        <fullName evidence="2">Uncharacterized protein</fullName>
    </submittedName>
</protein>
<evidence type="ECO:0000313" key="4">
    <source>
        <dbReference type="Proteomes" id="UP000663828"/>
    </source>
</evidence>
<sequence>MDQCNPPRQVHIDEYGDTNNSEIPLLNAQLNSLANQLRADFQFELSCLKDLNQWRKNTHKKIHRYSDRKYQQCKQFIQTEINELKKKLNQIKRTFDKLTEEQRLTKELIDSMKEYIRIFKQNINVLMINEDLINIPNDYDHTIPQKRM</sequence>
<evidence type="ECO:0000313" key="3">
    <source>
        <dbReference type="EMBL" id="CAF1619494.1"/>
    </source>
</evidence>
<comment type="caution">
    <text evidence="2">The sequence shown here is derived from an EMBL/GenBank/DDBJ whole genome shotgun (WGS) entry which is preliminary data.</text>
</comment>
<organism evidence="2 5">
    <name type="scientific">Adineta ricciae</name>
    <name type="common">Rotifer</name>
    <dbReference type="NCBI Taxonomy" id="249248"/>
    <lineage>
        <taxon>Eukaryota</taxon>
        <taxon>Metazoa</taxon>
        <taxon>Spiralia</taxon>
        <taxon>Gnathifera</taxon>
        <taxon>Rotifera</taxon>
        <taxon>Eurotatoria</taxon>
        <taxon>Bdelloidea</taxon>
        <taxon>Adinetida</taxon>
        <taxon>Adinetidae</taxon>
        <taxon>Adineta</taxon>
    </lineage>
</organism>
<evidence type="ECO:0000313" key="5">
    <source>
        <dbReference type="Proteomes" id="UP000663852"/>
    </source>
</evidence>
<evidence type="ECO:0000256" key="1">
    <source>
        <dbReference type="SAM" id="Coils"/>
    </source>
</evidence>
<dbReference type="AlphaFoldDB" id="A0A815WPY8"/>